<evidence type="ECO:0000313" key="1">
    <source>
        <dbReference type="EMBL" id="QEF96259.1"/>
    </source>
</evidence>
<organism evidence="1 2">
    <name type="scientific">Stieleria maiorica</name>
    <dbReference type="NCBI Taxonomy" id="2795974"/>
    <lineage>
        <taxon>Bacteria</taxon>
        <taxon>Pseudomonadati</taxon>
        <taxon>Planctomycetota</taxon>
        <taxon>Planctomycetia</taxon>
        <taxon>Pirellulales</taxon>
        <taxon>Pirellulaceae</taxon>
        <taxon>Stieleria</taxon>
    </lineage>
</organism>
<dbReference type="Pfam" id="PF07586">
    <property type="entry name" value="HXXSHH"/>
    <property type="match status" value="1"/>
</dbReference>
<protein>
    <recommendedName>
        <fullName evidence="3">DUF1552 domain-containing protein</fullName>
    </recommendedName>
</protein>
<dbReference type="Proteomes" id="UP000321353">
    <property type="component" value="Chromosome"/>
</dbReference>
<dbReference type="EMBL" id="CP036264">
    <property type="protein sequence ID" value="QEF96259.1"/>
    <property type="molecule type" value="Genomic_DNA"/>
</dbReference>
<dbReference type="KEGG" id="smam:Mal15_02860"/>
<dbReference type="InterPro" id="IPR006311">
    <property type="entry name" value="TAT_signal"/>
</dbReference>
<name>A0A5B9M615_9BACT</name>
<evidence type="ECO:0008006" key="3">
    <source>
        <dbReference type="Google" id="ProtNLM"/>
    </source>
</evidence>
<accession>A0A5B9M615</accession>
<reference evidence="1 2" key="1">
    <citation type="submission" date="2019-02" db="EMBL/GenBank/DDBJ databases">
        <title>Planctomycetal bacteria perform biofilm scaping via a novel small molecule.</title>
        <authorList>
            <person name="Jeske O."/>
            <person name="Boedeker C."/>
            <person name="Wiegand S."/>
            <person name="Breitling P."/>
            <person name="Kallscheuer N."/>
            <person name="Jogler M."/>
            <person name="Rohde M."/>
            <person name="Petersen J."/>
            <person name="Medema M.H."/>
            <person name="Surup F."/>
            <person name="Jogler C."/>
        </authorList>
    </citation>
    <scope>NUCLEOTIDE SEQUENCE [LARGE SCALE GENOMIC DNA]</scope>
    <source>
        <strain evidence="1 2">Mal15</strain>
    </source>
</reference>
<keyword evidence="2" id="KW-1185">Reference proteome</keyword>
<dbReference type="RefSeq" id="WP_147866096.1">
    <property type="nucleotide sequence ID" value="NZ_CP036264.1"/>
</dbReference>
<dbReference type="AlphaFoldDB" id="A0A5B9M615"/>
<proteinExistence type="predicted"/>
<dbReference type="PROSITE" id="PS51318">
    <property type="entry name" value="TAT"/>
    <property type="match status" value="1"/>
</dbReference>
<sequence length="480" mass="52783">MNRPRISRRTMLKSTGIKTAGAVTIGLPLLEEMTLATASAAEQAEVPVRAFNVFFGLGIPAPLQQEGYDGVLEPLKPLRDKLLIMRGVDQLRADEKGINAHYDGATAAFTAQPPDGEAKAGGASIDQVIRRDHYPDGMPAGMVPTLVAGTFFRRSRIGRYVHSFNADGTVAATMQEKPRDLFERVFGTVEAFGDDPDQRRARLRRSVLDTVVDQYKFYTGANSPLGKTSKARVAEHLDRIREFEQRAYAMKGKIEGAPALPERSTLLHGGSADPGGEGIDITLDELSSEWRLMADLYALAIQTDRTRFGALTFLAAGERIRLTGDYHYDGRKVFQFDDEGQHKKSGSAGCSHEWWHQFNEKKANEALRAHAHLKMREVAYFLSRLDTEESRDANGKTILENSLITISTESGDGRHNDVKRELSGVFHAISGGGGRFKTGQIVDVGAEGVDVYNTMLTAMGCNQRMGPEKRESNPVDAIRA</sequence>
<dbReference type="InterPro" id="IPR011447">
    <property type="entry name" value="DUF1552"/>
</dbReference>
<evidence type="ECO:0000313" key="2">
    <source>
        <dbReference type="Proteomes" id="UP000321353"/>
    </source>
</evidence>
<gene>
    <name evidence="1" type="ORF">Mal15_02860</name>
</gene>